<gene>
    <name evidence="1" type="ORF">BJP36_42930</name>
</gene>
<dbReference type="AlphaFoldDB" id="A0A9Q9ST12"/>
<evidence type="ECO:0000313" key="1">
    <source>
        <dbReference type="EMBL" id="WAN69119.1"/>
    </source>
</evidence>
<name>A0A9Q9ST12_MOOP1</name>
<protein>
    <submittedName>
        <fullName evidence="1">Uncharacterized protein</fullName>
    </submittedName>
</protein>
<reference evidence="1" key="2">
    <citation type="submission" date="2022-10" db="EMBL/GenBank/DDBJ databases">
        <authorList>
            <person name="Ngo T.-E."/>
        </authorList>
    </citation>
    <scope>NUCLEOTIDE SEQUENCE</scope>
    <source>
        <strain evidence="1">JHB</strain>
    </source>
</reference>
<reference evidence="1" key="1">
    <citation type="journal article" date="2017" name="Proc. Natl. Acad. Sci. U.S.A.">
        <title>Comparative genomics uncovers the prolific and distinctive metabolic potential of the cyanobacterial genus Moorea.</title>
        <authorList>
            <person name="Leao T."/>
            <person name="Castelao G."/>
            <person name="Korobeynikov A."/>
            <person name="Monroe E.A."/>
            <person name="Podell S."/>
            <person name="Glukhov E."/>
            <person name="Allen E.E."/>
            <person name="Gerwick W.H."/>
            <person name="Gerwick L."/>
        </authorList>
    </citation>
    <scope>NUCLEOTIDE SEQUENCE</scope>
    <source>
        <strain evidence="1">JHB</strain>
    </source>
</reference>
<dbReference type="EMBL" id="CP017708">
    <property type="protein sequence ID" value="WAN69119.1"/>
    <property type="molecule type" value="Genomic_DNA"/>
</dbReference>
<sequence length="54" mass="6353">MVSRRREQGIGNREQGLKSLFTLGFRFVNYGGRGVWKRLRSHHPREQGIGNREQ</sequence>
<accession>A0A9Q9ST12</accession>
<organism evidence="1">
    <name type="scientific">Moorena producens (strain JHB)</name>
    <dbReference type="NCBI Taxonomy" id="1454205"/>
    <lineage>
        <taxon>Bacteria</taxon>
        <taxon>Bacillati</taxon>
        <taxon>Cyanobacteriota</taxon>
        <taxon>Cyanophyceae</taxon>
        <taxon>Coleofasciculales</taxon>
        <taxon>Coleofasciculaceae</taxon>
        <taxon>Moorena</taxon>
    </lineage>
</organism>
<proteinExistence type="predicted"/>
<dbReference type="Proteomes" id="UP000176944">
    <property type="component" value="Chromosome"/>
</dbReference>